<dbReference type="RefSeq" id="WP_376853062.1">
    <property type="nucleotide sequence ID" value="NZ_JBHRYC010000016.1"/>
</dbReference>
<proteinExistence type="predicted"/>
<name>A0ABV7UD38_9HYPH</name>
<dbReference type="EMBL" id="JBHRYC010000016">
    <property type="protein sequence ID" value="MFC3636029.1"/>
    <property type="molecule type" value="Genomic_DNA"/>
</dbReference>
<evidence type="ECO:0008006" key="3">
    <source>
        <dbReference type="Google" id="ProtNLM"/>
    </source>
</evidence>
<dbReference type="Proteomes" id="UP001595704">
    <property type="component" value="Unassembled WGS sequence"/>
</dbReference>
<comment type="caution">
    <text evidence="1">The sequence shown here is derived from an EMBL/GenBank/DDBJ whole genome shotgun (WGS) entry which is preliminary data.</text>
</comment>
<gene>
    <name evidence="1" type="ORF">ACFONL_01310</name>
</gene>
<organism evidence="1 2">
    <name type="scientific">Camelimonas fluminis</name>
    <dbReference type="NCBI Taxonomy" id="1576911"/>
    <lineage>
        <taxon>Bacteria</taxon>
        <taxon>Pseudomonadati</taxon>
        <taxon>Pseudomonadota</taxon>
        <taxon>Alphaproteobacteria</taxon>
        <taxon>Hyphomicrobiales</taxon>
        <taxon>Chelatococcaceae</taxon>
        <taxon>Camelimonas</taxon>
    </lineage>
</organism>
<evidence type="ECO:0000313" key="1">
    <source>
        <dbReference type="EMBL" id="MFC3636029.1"/>
    </source>
</evidence>
<protein>
    <recommendedName>
        <fullName evidence="3">Secreted protein</fullName>
    </recommendedName>
</protein>
<accession>A0ABV7UD38</accession>
<sequence>MVIKISQVVSFAFVFCGTSSQNPRTAAFREGKQHQGYRRTVPLPTRWCFMAIVVEGLCRMDIHYLRLEVLMHQLRCNRCSQATALIGSEAYAHG</sequence>
<keyword evidence="2" id="KW-1185">Reference proteome</keyword>
<feature type="non-terminal residue" evidence="1">
    <location>
        <position position="94"/>
    </location>
</feature>
<evidence type="ECO:0000313" key="2">
    <source>
        <dbReference type="Proteomes" id="UP001595704"/>
    </source>
</evidence>
<reference evidence="2" key="1">
    <citation type="journal article" date="2019" name="Int. J. Syst. Evol. Microbiol.">
        <title>The Global Catalogue of Microorganisms (GCM) 10K type strain sequencing project: providing services to taxonomists for standard genome sequencing and annotation.</title>
        <authorList>
            <consortium name="The Broad Institute Genomics Platform"/>
            <consortium name="The Broad Institute Genome Sequencing Center for Infectious Disease"/>
            <person name="Wu L."/>
            <person name="Ma J."/>
        </authorList>
    </citation>
    <scope>NUCLEOTIDE SEQUENCE [LARGE SCALE GENOMIC DNA]</scope>
    <source>
        <strain evidence="2">KCTC 42282</strain>
    </source>
</reference>